<dbReference type="PROSITE" id="PS01005">
    <property type="entry name" value="FORMATE_NITRITE_TP_1"/>
    <property type="match status" value="1"/>
</dbReference>
<dbReference type="Gene3D" id="1.20.1080.10">
    <property type="entry name" value="Glycerol uptake facilitator protein"/>
    <property type="match status" value="1"/>
</dbReference>
<comment type="similarity">
    <text evidence="5">Belongs to the FNT transporter (TC 1.A.16) family.</text>
</comment>
<keyword evidence="2 6" id="KW-0812">Transmembrane</keyword>
<evidence type="ECO:0000256" key="1">
    <source>
        <dbReference type="ARBA" id="ARBA00004141"/>
    </source>
</evidence>
<keyword evidence="8" id="KW-1185">Reference proteome</keyword>
<dbReference type="RefSeq" id="WP_194703245.1">
    <property type="nucleotide sequence ID" value="NZ_JADKNH010000012.1"/>
</dbReference>
<dbReference type="InterPro" id="IPR024002">
    <property type="entry name" value="For/NO2_transpt_CS"/>
</dbReference>
<feature type="transmembrane region" description="Helical" evidence="6">
    <location>
        <begin position="176"/>
        <end position="194"/>
    </location>
</feature>
<evidence type="ECO:0000256" key="2">
    <source>
        <dbReference type="ARBA" id="ARBA00022692"/>
    </source>
</evidence>
<evidence type="ECO:0000256" key="6">
    <source>
        <dbReference type="SAM" id="Phobius"/>
    </source>
</evidence>
<evidence type="ECO:0000313" key="8">
    <source>
        <dbReference type="Proteomes" id="UP000614200"/>
    </source>
</evidence>
<evidence type="ECO:0000256" key="4">
    <source>
        <dbReference type="ARBA" id="ARBA00023136"/>
    </source>
</evidence>
<evidence type="ECO:0000256" key="5">
    <source>
        <dbReference type="ARBA" id="ARBA00049660"/>
    </source>
</evidence>
<dbReference type="Proteomes" id="UP000614200">
    <property type="component" value="Unassembled WGS sequence"/>
</dbReference>
<evidence type="ECO:0000256" key="3">
    <source>
        <dbReference type="ARBA" id="ARBA00022989"/>
    </source>
</evidence>
<dbReference type="Pfam" id="PF01226">
    <property type="entry name" value="Form_Nir_trans"/>
    <property type="match status" value="1"/>
</dbReference>
<dbReference type="EMBL" id="JADKNH010000012">
    <property type="protein sequence ID" value="MBF4695002.1"/>
    <property type="molecule type" value="Genomic_DNA"/>
</dbReference>
<proteinExistence type="inferred from homology"/>
<feature type="transmembrane region" description="Helical" evidence="6">
    <location>
        <begin position="101"/>
        <end position="122"/>
    </location>
</feature>
<protein>
    <submittedName>
        <fullName evidence="7">Formate/nitrite transporter family protein</fullName>
    </submittedName>
</protein>
<reference evidence="7 8" key="1">
    <citation type="submission" date="2020-11" db="EMBL/GenBank/DDBJ databases">
        <title>Fusibacter basophilias sp. nov.</title>
        <authorList>
            <person name="Qiu D."/>
        </authorList>
    </citation>
    <scope>NUCLEOTIDE SEQUENCE [LARGE SCALE GENOMIC DNA]</scope>
    <source>
        <strain evidence="7 8">Q10-2</strain>
    </source>
</reference>
<comment type="caution">
    <text evidence="7">The sequence shown here is derived from an EMBL/GenBank/DDBJ whole genome shotgun (WGS) entry which is preliminary data.</text>
</comment>
<dbReference type="InterPro" id="IPR023271">
    <property type="entry name" value="Aquaporin-like"/>
</dbReference>
<feature type="transmembrane region" description="Helical" evidence="6">
    <location>
        <begin position="27"/>
        <end position="47"/>
    </location>
</feature>
<gene>
    <name evidence="7" type="ORF">ISU02_18030</name>
</gene>
<keyword evidence="4 6" id="KW-0472">Membrane</keyword>
<sequence>MKTDYEIYGAVIKTGVQKTKKKNRATLSAGILGGAYIALGSIGYLAAVTNIQPAGVGKLLGSFLFPVGLLLILITGAELFTGNNLLSLSAMHGESKWQDVFSNWIKIYCYNAIGAMFIAFLVHMGGYDQGDFLHVIEKVVHAKVALSFSEALARGILCNILVAIAVWISYSSDSAGGKAVLIWLPITLFVYSGYEHCVANMLYFSLAWFAGVQFSIADFLGNMVPVTIGNILGGGIVLPVLYYGMFKNKK</sequence>
<feature type="transmembrane region" description="Helical" evidence="6">
    <location>
        <begin position="226"/>
        <end position="246"/>
    </location>
</feature>
<feature type="transmembrane region" description="Helical" evidence="6">
    <location>
        <begin position="151"/>
        <end position="170"/>
    </location>
</feature>
<keyword evidence="3 6" id="KW-1133">Transmembrane helix</keyword>
<dbReference type="InterPro" id="IPR000292">
    <property type="entry name" value="For/NO2_transpt"/>
</dbReference>
<accession>A0ABR9ZX17</accession>
<evidence type="ECO:0000313" key="7">
    <source>
        <dbReference type="EMBL" id="MBF4695002.1"/>
    </source>
</evidence>
<name>A0ABR9ZX17_9FIRM</name>
<dbReference type="PANTHER" id="PTHR30520">
    <property type="entry name" value="FORMATE TRANSPORTER-RELATED"/>
    <property type="match status" value="1"/>
</dbReference>
<organism evidence="7 8">
    <name type="scientific">Fusibacter ferrireducens</name>
    <dbReference type="NCBI Taxonomy" id="2785058"/>
    <lineage>
        <taxon>Bacteria</taxon>
        <taxon>Bacillati</taxon>
        <taxon>Bacillota</taxon>
        <taxon>Clostridia</taxon>
        <taxon>Eubacteriales</taxon>
        <taxon>Eubacteriales Family XII. Incertae Sedis</taxon>
        <taxon>Fusibacter</taxon>
    </lineage>
</organism>
<comment type="subcellular location">
    <subcellularLocation>
        <location evidence="1">Membrane</location>
        <topology evidence="1">Multi-pass membrane protein</topology>
    </subcellularLocation>
</comment>
<feature type="transmembrane region" description="Helical" evidence="6">
    <location>
        <begin position="59"/>
        <end position="81"/>
    </location>
</feature>
<dbReference type="PANTHER" id="PTHR30520:SF6">
    <property type="entry name" value="FORMATE_NITRATE FAMILY TRANSPORTER (EUROFUNG)"/>
    <property type="match status" value="1"/>
</dbReference>